<organism evidence="3 4">
    <name type="scientific">Pipistrellus kuhlii</name>
    <name type="common">Kuhl's pipistrelle</name>
    <dbReference type="NCBI Taxonomy" id="59472"/>
    <lineage>
        <taxon>Eukaryota</taxon>
        <taxon>Metazoa</taxon>
        <taxon>Chordata</taxon>
        <taxon>Craniata</taxon>
        <taxon>Vertebrata</taxon>
        <taxon>Euteleostomi</taxon>
        <taxon>Mammalia</taxon>
        <taxon>Eutheria</taxon>
        <taxon>Laurasiatheria</taxon>
        <taxon>Chiroptera</taxon>
        <taxon>Yangochiroptera</taxon>
        <taxon>Vespertilionidae</taxon>
        <taxon>Pipistrellus</taxon>
    </lineage>
</organism>
<feature type="domain" description="E3 ubiquitin-protein ligase TTC3/DZIP3" evidence="2">
    <location>
        <begin position="228"/>
        <end position="300"/>
    </location>
</feature>
<reference evidence="3 4" key="1">
    <citation type="journal article" date="2020" name="Nature">
        <title>Six reference-quality genomes reveal evolution of bat adaptations.</title>
        <authorList>
            <person name="Jebb D."/>
            <person name="Huang Z."/>
            <person name="Pippel M."/>
            <person name="Hughes G.M."/>
            <person name="Lavrichenko K."/>
            <person name="Devanna P."/>
            <person name="Winkler S."/>
            <person name="Jermiin L.S."/>
            <person name="Skirmuntt E.C."/>
            <person name="Katzourakis A."/>
            <person name="Burkitt-Gray L."/>
            <person name="Ray D.A."/>
            <person name="Sullivan K.A.M."/>
            <person name="Roscito J.G."/>
            <person name="Kirilenko B.M."/>
            <person name="Davalos L.M."/>
            <person name="Corthals A.P."/>
            <person name="Power M.L."/>
            <person name="Jones G."/>
            <person name="Ransome R.D."/>
            <person name="Dechmann D.K.N."/>
            <person name="Locatelli A.G."/>
            <person name="Puechmaille S.J."/>
            <person name="Fedrigo O."/>
            <person name="Jarvis E.D."/>
            <person name="Hiller M."/>
            <person name="Vernes S.C."/>
            <person name="Myers E.W."/>
            <person name="Teeling E.C."/>
        </authorList>
    </citation>
    <scope>NUCLEOTIDE SEQUENCE [LARGE SCALE GENOMIC DNA]</scope>
    <source>
        <strain evidence="3">MPipKuh1</strain>
        <tissue evidence="3">Flight muscle</tissue>
    </source>
</reference>
<dbReference type="EMBL" id="JACAGB010000002">
    <property type="protein sequence ID" value="KAF6381778.1"/>
    <property type="molecule type" value="Genomic_DNA"/>
</dbReference>
<gene>
    <name evidence="3" type="ORF">mPipKuh1_004163</name>
</gene>
<keyword evidence="4" id="KW-1185">Reference proteome</keyword>
<dbReference type="PANTHER" id="PTHR15727">
    <property type="entry name" value="RING FINGER PROTEIN 214"/>
    <property type="match status" value="1"/>
</dbReference>
<protein>
    <submittedName>
        <fullName evidence="3">DAZ interacting zinc finger protein 3</fullName>
    </submittedName>
</protein>
<dbReference type="Pfam" id="PF19179">
    <property type="entry name" value="TTC3_DZIP3_dom"/>
    <property type="match status" value="1"/>
</dbReference>
<dbReference type="GO" id="GO:0005737">
    <property type="term" value="C:cytoplasm"/>
    <property type="evidence" value="ECO:0007669"/>
    <property type="project" value="TreeGrafter"/>
</dbReference>
<dbReference type="InterPro" id="IPR043866">
    <property type="entry name" value="TTC3/DZIP3_dom"/>
</dbReference>
<comment type="caution">
    <text evidence="3">The sequence shown here is derived from an EMBL/GenBank/DDBJ whole genome shotgun (WGS) entry which is preliminary data.</text>
</comment>
<evidence type="ECO:0000259" key="2">
    <source>
        <dbReference type="Pfam" id="PF19179"/>
    </source>
</evidence>
<dbReference type="UniPathway" id="UPA00143"/>
<proteinExistence type="predicted"/>
<dbReference type="GO" id="GO:0000209">
    <property type="term" value="P:protein polyubiquitination"/>
    <property type="evidence" value="ECO:0007669"/>
    <property type="project" value="TreeGrafter"/>
</dbReference>
<name>A0A7J8A5Z6_PIPKU</name>
<dbReference type="GO" id="GO:0031593">
    <property type="term" value="F:polyubiquitin modification-dependent protein binding"/>
    <property type="evidence" value="ECO:0007669"/>
    <property type="project" value="TreeGrafter"/>
</dbReference>
<dbReference type="Proteomes" id="UP000558488">
    <property type="component" value="Unassembled WGS sequence"/>
</dbReference>
<dbReference type="PANTHER" id="PTHR15727:SF4">
    <property type="entry name" value="E3 UBIQUITIN-PROTEIN LIGASE DZIP3"/>
    <property type="match status" value="1"/>
</dbReference>
<sequence>MDSLPEEFSVRDVPVEEETKEETENKVEKLTDQLDKQEKDIPSNLMPVNLLLEVKKLLSTINNLPKGVVPYVKKFVEENFSLQTMQREVSANSQNGEEIVPALTLRFLITQLEASLRNIQATNYTAHQINIDYYLTLLFLYGIALTERGKKEDYTEAENKFLVMKMVIQENEICQNFMSLVYFGRGLLQYAQKRYNGGLLEFHRSLEEISDTNDHWFDIDPTEDEYFPTTFKDLLNNFIEITESNIMKQTICSYLDCERSCEADILRNTNYKGFFQLMCSKNCCIYFHIICWKKFKNLKYPEF</sequence>
<dbReference type="GO" id="GO:0003723">
    <property type="term" value="F:RNA binding"/>
    <property type="evidence" value="ECO:0007669"/>
    <property type="project" value="TreeGrafter"/>
</dbReference>
<evidence type="ECO:0000313" key="4">
    <source>
        <dbReference type="Proteomes" id="UP000558488"/>
    </source>
</evidence>
<evidence type="ECO:0000256" key="1">
    <source>
        <dbReference type="SAM" id="MobiDB-lite"/>
    </source>
</evidence>
<dbReference type="AlphaFoldDB" id="A0A7J8A5Z6"/>
<feature type="region of interest" description="Disordered" evidence="1">
    <location>
        <begin position="1"/>
        <end position="28"/>
    </location>
</feature>
<evidence type="ECO:0000313" key="3">
    <source>
        <dbReference type="EMBL" id="KAF6381778.1"/>
    </source>
</evidence>
<dbReference type="GO" id="GO:0004842">
    <property type="term" value="F:ubiquitin-protein transferase activity"/>
    <property type="evidence" value="ECO:0007669"/>
    <property type="project" value="TreeGrafter"/>
</dbReference>
<accession>A0A7J8A5Z6</accession>